<name>A0A480AU08_9BURK</name>
<comment type="similarity">
    <text evidence="1 2">Belongs to the UPF0125 (RnfH) family.</text>
</comment>
<sequence length="111" mass="12254">MASAEPAGGLITIELAWSAAPQQLERLQLQLPAGSTALAALRASGLAERLGAEVLNSLTLALWGRAIDPATVLQPQDRLEMLRPLLVDPKEARRLRYRRDGIRPRRKTPRR</sequence>
<dbReference type="SUPFAM" id="SSF54285">
    <property type="entry name" value="MoaD/ThiS"/>
    <property type="match status" value="1"/>
</dbReference>
<dbReference type="AlphaFoldDB" id="A0A480AU08"/>
<keyword evidence="4" id="KW-1185">Reference proteome</keyword>
<protein>
    <recommendedName>
        <fullName evidence="2">UPF0125 protein AQPW35_27580</fullName>
    </recommendedName>
</protein>
<dbReference type="HAMAP" id="MF_00460">
    <property type="entry name" value="UPF0125_RnfH"/>
    <property type="match status" value="1"/>
</dbReference>
<dbReference type="InterPro" id="IPR037021">
    <property type="entry name" value="RnfH_sf"/>
</dbReference>
<comment type="caution">
    <text evidence="3">The sequence shown here is derived from an EMBL/GenBank/DDBJ whole genome shotgun (WGS) entry which is preliminary data.</text>
</comment>
<dbReference type="PANTHER" id="PTHR37483">
    <property type="entry name" value="UPF0125 PROTEIN RATB"/>
    <property type="match status" value="1"/>
</dbReference>
<evidence type="ECO:0000256" key="1">
    <source>
        <dbReference type="ARBA" id="ARBA00010645"/>
    </source>
</evidence>
<dbReference type="Proteomes" id="UP000301751">
    <property type="component" value="Unassembled WGS sequence"/>
</dbReference>
<dbReference type="RefSeq" id="WP_228027106.1">
    <property type="nucleotide sequence ID" value="NZ_BJCL01000006.1"/>
</dbReference>
<dbReference type="PANTHER" id="PTHR37483:SF1">
    <property type="entry name" value="UPF0125 PROTEIN RATB"/>
    <property type="match status" value="1"/>
</dbReference>
<evidence type="ECO:0000313" key="4">
    <source>
        <dbReference type="Proteomes" id="UP000301751"/>
    </source>
</evidence>
<dbReference type="InterPro" id="IPR005346">
    <property type="entry name" value="RnfH"/>
</dbReference>
<proteinExistence type="inferred from homology"/>
<accession>A0A480AU08</accession>
<dbReference type="Gene3D" id="3.10.20.280">
    <property type="entry name" value="RnfH-like"/>
    <property type="match status" value="1"/>
</dbReference>
<dbReference type="Pfam" id="PF03658">
    <property type="entry name" value="Ub-RnfH"/>
    <property type="match status" value="1"/>
</dbReference>
<reference evidence="4" key="1">
    <citation type="submission" date="2019-03" db="EMBL/GenBank/DDBJ databases">
        <title>Aquabacterium pictum sp.nov., the first bacteriochlorophyll a-containing freshwater bacterium in the genus Aquabacterium of the class Betaproteobacteria.</title>
        <authorList>
            <person name="Hirose S."/>
            <person name="Tank M."/>
            <person name="Hara E."/>
            <person name="Tamaki H."/>
            <person name="Takaichi S."/>
            <person name="Haruta S."/>
            <person name="Hanada S."/>
        </authorList>
    </citation>
    <scope>NUCLEOTIDE SEQUENCE [LARGE SCALE GENOMIC DNA]</scope>
    <source>
        <strain evidence="4">W35</strain>
    </source>
</reference>
<dbReference type="EMBL" id="BJCL01000006">
    <property type="protein sequence ID" value="GCL63677.1"/>
    <property type="molecule type" value="Genomic_DNA"/>
</dbReference>
<organism evidence="3 4">
    <name type="scientific">Pseudaquabacterium pictum</name>
    <dbReference type="NCBI Taxonomy" id="2315236"/>
    <lineage>
        <taxon>Bacteria</taxon>
        <taxon>Pseudomonadati</taxon>
        <taxon>Pseudomonadota</taxon>
        <taxon>Betaproteobacteria</taxon>
        <taxon>Burkholderiales</taxon>
        <taxon>Sphaerotilaceae</taxon>
        <taxon>Pseudaquabacterium</taxon>
    </lineage>
</organism>
<dbReference type="InterPro" id="IPR016155">
    <property type="entry name" value="Mopterin_synth/thiamin_S_b"/>
</dbReference>
<evidence type="ECO:0000256" key="2">
    <source>
        <dbReference type="HAMAP-Rule" id="MF_00460"/>
    </source>
</evidence>
<evidence type="ECO:0000313" key="3">
    <source>
        <dbReference type="EMBL" id="GCL63677.1"/>
    </source>
</evidence>
<gene>
    <name evidence="3" type="ORF">AQPW35_27580</name>
</gene>